<dbReference type="InterPro" id="IPR023335">
    <property type="entry name" value="ATP12_ortho_dom_sf"/>
</dbReference>
<keyword evidence="5" id="KW-0143">Chaperone</keyword>
<evidence type="ECO:0000256" key="3">
    <source>
        <dbReference type="ARBA" id="ARBA00022946"/>
    </source>
</evidence>
<proteinExistence type="inferred from homology"/>
<evidence type="ECO:0000313" key="7">
    <source>
        <dbReference type="WBParaSite" id="ACRNAN_Path_55.g206.t1"/>
    </source>
</evidence>
<dbReference type="AlphaFoldDB" id="A0A914C8N7"/>
<dbReference type="Pfam" id="PF07542">
    <property type="entry name" value="ATP12"/>
    <property type="match status" value="1"/>
</dbReference>
<evidence type="ECO:0000256" key="2">
    <source>
        <dbReference type="ARBA" id="ARBA00008231"/>
    </source>
</evidence>
<dbReference type="InterPro" id="IPR011419">
    <property type="entry name" value="ATP12_ATP_synth-F1-assembly"/>
</dbReference>
<organism evidence="6 7">
    <name type="scientific">Acrobeloides nanus</name>
    <dbReference type="NCBI Taxonomy" id="290746"/>
    <lineage>
        <taxon>Eukaryota</taxon>
        <taxon>Metazoa</taxon>
        <taxon>Ecdysozoa</taxon>
        <taxon>Nematoda</taxon>
        <taxon>Chromadorea</taxon>
        <taxon>Rhabditida</taxon>
        <taxon>Tylenchina</taxon>
        <taxon>Cephalobomorpha</taxon>
        <taxon>Cephaloboidea</taxon>
        <taxon>Cephalobidae</taxon>
        <taxon>Acrobeloides</taxon>
    </lineage>
</organism>
<reference evidence="7" key="1">
    <citation type="submission" date="2022-11" db="UniProtKB">
        <authorList>
            <consortium name="WormBaseParasite"/>
        </authorList>
    </citation>
    <scope>IDENTIFICATION</scope>
</reference>
<dbReference type="Proteomes" id="UP000887540">
    <property type="component" value="Unplaced"/>
</dbReference>
<dbReference type="PANTHER" id="PTHR21013:SF10">
    <property type="entry name" value="ATP SYNTHASE MITOCHONDRIAL F1 COMPLEX ASSEMBLY FACTOR 2"/>
    <property type="match status" value="1"/>
</dbReference>
<dbReference type="InterPro" id="IPR042272">
    <property type="entry name" value="ATP12_ATP_synth-F1-assembly_N"/>
</dbReference>
<evidence type="ECO:0000256" key="5">
    <source>
        <dbReference type="ARBA" id="ARBA00023186"/>
    </source>
</evidence>
<evidence type="ECO:0000256" key="4">
    <source>
        <dbReference type="ARBA" id="ARBA00023128"/>
    </source>
</evidence>
<dbReference type="Gene3D" id="3.30.2180.10">
    <property type="entry name" value="ATP12-like"/>
    <property type="match status" value="1"/>
</dbReference>
<dbReference type="Gene3D" id="1.10.3580.10">
    <property type="entry name" value="ATP12 ATPase"/>
    <property type="match status" value="1"/>
</dbReference>
<dbReference type="GO" id="GO:0033615">
    <property type="term" value="P:mitochondrial proton-transporting ATP synthase complex assembly"/>
    <property type="evidence" value="ECO:0007669"/>
    <property type="project" value="TreeGrafter"/>
</dbReference>
<dbReference type="SUPFAM" id="SSF160909">
    <property type="entry name" value="ATP12-like"/>
    <property type="match status" value="1"/>
</dbReference>
<keyword evidence="3" id="KW-0809">Transit peptide</keyword>
<keyword evidence="6" id="KW-1185">Reference proteome</keyword>
<dbReference type="WBParaSite" id="ACRNAN_Path_55.g206.t1">
    <property type="protein sequence ID" value="ACRNAN_Path_55.g206.t1"/>
    <property type="gene ID" value="ACRNAN_Path_55.g206"/>
</dbReference>
<comment type="subcellular location">
    <subcellularLocation>
        <location evidence="1">Mitochondrion</location>
    </subcellularLocation>
</comment>
<dbReference type="GO" id="GO:0005739">
    <property type="term" value="C:mitochondrion"/>
    <property type="evidence" value="ECO:0007669"/>
    <property type="project" value="UniProtKB-SubCell"/>
</dbReference>
<comment type="similarity">
    <text evidence="2">Belongs to the ATP12 family.</text>
</comment>
<evidence type="ECO:0000313" key="6">
    <source>
        <dbReference type="Proteomes" id="UP000887540"/>
    </source>
</evidence>
<keyword evidence="4" id="KW-0496">Mitochondrion</keyword>
<protein>
    <submittedName>
        <fullName evidence="7">ATP synthase mitochondrial F1 complex assembly factor 2</fullName>
    </submittedName>
</protein>
<name>A0A914C8N7_9BILA</name>
<accession>A0A914C8N7</accession>
<sequence>MKRILFNFVSIRSHSVYTKPKRFYKEVSVADEKDENGKLLYNVMLDKYKLKTQGGKFLKLESEPLALAIAQEWDSQKEHIHQSRMLLTGLAFTSIDNPLRLTKESITSQILEYLDTDSWLYFSTEPENLTKLQEKRWLPLIEWINQKHMLNLKPSYSIVDTPEISEESRKSLQRFLLSYNFMALNGFQYGVEAAKSVLLMLATTAFRISVDEAAELARLEQIYQAKIYGNVEWYHDIEHEALRSRIAASVLFVHLSSNLHTVQDLPRT</sequence>
<dbReference type="PANTHER" id="PTHR21013">
    <property type="entry name" value="ATP SYNTHASE MITOCHONDRIAL F1 COMPLEX ASSEMBLY FACTOR 2/ATP12 PROTEIN, MITOCHONDRIAL PRECURSOR"/>
    <property type="match status" value="1"/>
</dbReference>
<evidence type="ECO:0000256" key="1">
    <source>
        <dbReference type="ARBA" id="ARBA00004173"/>
    </source>
</evidence>